<dbReference type="EMBL" id="BAAFZP010000001">
    <property type="protein sequence ID" value="GAB1582400.1"/>
    <property type="molecule type" value="Genomic_DNA"/>
</dbReference>
<evidence type="ECO:0000256" key="1">
    <source>
        <dbReference type="SAM" id="MobiDB-lite"/>
    </source>
</evidence>
<name>A0ABQ0H0G9_9HYPH</name>
<evidence type="ECO:0000313" key="3">
    <source>
        <dbReference type="EMBL" id="GAB1582400.1"/>
    </source>
</evidence>
<keyword evidence="4" id="KW-1185">Reference proteome</keyword>
<gene>
    <name evidence="3" type="ORF">PPNSA23_23430</name>
</gene>
<keyword evidence="2" id="KW-1133">Transmembrane helix</keyword>
<proteinExistence type="predicted"/>
<evidence type="ECO:0000256" key="2">
    <source>
        <dbReference type="SAM" id="Phobius"/>
    </source>
</evidence>
<feature type="transmembrane region" description="Helical" evidence="2">
    <location>
        <begin position="17"/>
        <end position="36"/>
    </location>
</feature>
<comment type="caution">
    <text evidence="3">The sequence shown here is derived from an EMBL/GenBank/DDBJ whole genome shotgun (WGS) entry which is preliminary data.</text>
</comment>
<evidence type="ECO:0000313" key="4">
    <source>
        <dbReference type="Proteomes" id="UP001628091"/>
    </source>
</evidence>
<accession>A0ABQ0H0G9</accession>
<dbReference type="Proteomes" id="UP001628091">
    <property type="component" value="Unassembled WGS sequence"/>
</dbReference>
<keyword evidence="2" id="KW-0472">Membrane</keyword>
<reference evidence="3 4" key="1">
    <citation type="submission" date="2024-10" db="EMBL/GenBank/DDBJ databases">
        <title>Isolation, draft genome sequencing and identification of Phyllobacterium sp. NSA23, isolated from leaf soil.</title>
        <authorList>
            <person name="Akita H."/>
        </authorList>
    </citation>
    <scope>NUCLEOTIDE SEQUENCE [LARGE SCALE GENOMIC DNA]</scope>
    <source>
        <strain evidence="3 4">NSA23</strain>
    </source>
</reference>
<organism evidence="3 4">
    <name type="scientific">Phyllobacterium phragmitis</name>
    <dbReference type="NCBI Taxonomy" id="2670329"/>
    <lineage>
        <taxon>Bacteria</taxon>
        <taxon>Pseudomonadati</taxon>
        <taxon>Pseudomonadota</taxon>
        <taxon>Alphaproteobacteria</taxon>
        <taxon>Hyphomicrobiales</taxon>
        <taxon>Phyllobacteriaceae</taxon>
        <taxon>Phyllobacterium</taxon>
    </lineage>
</organism>
<feature type="region of interest" description="Disordered" evidence="1">
    <location>
        <begin position="44"/>
        <end position="70"/>
    </location>
</feature>
<sequence length="138" mass="14418">MHSTSDAKQEKRGITQLFACVLWIAAFLLAFHWTFLDEREAEEPLSVTAANPGDLRSPVPAKEQSAPARSPMRAAALEALHLKATPLRLDGGPDPALLPPLFEPGVGSAGGPLLNAGTARFAGMTGHAFAARAPPTAA</sequence>
<keyword evidence="2" id="KW-0812">Transmembrane</keyword>
<protein>
    <submittedName>
        <fullName evidence="3">Uncharacterized protein</fullName>
    </submittedName>
</protein>
<dbReference type="RefSeq" id="WP_407865040.1">
    <property type="nucleotide sequence ID" value="NZ_BAAFZP010000001.1"/>
</dbReference>